<dbReference type="HAMAP" id="MF_01363">
    <property type="entry name" value="Ribosomal_bL21"/>
    <property type="match status" value="1"/>
</dbReference>
<dbReference type="InterPro" id="IPR036164">
    <property type="entry name" value="bL21-like_sf"/>
</dbReference>
<comment type="similarity">
    <text evidence="1 4 5">Belongs to the bacterial ribosomal protein bL21 family.</text>
</comment>
<dbReference type="GO" id="GO:0003735">
    <property type="term" value="F:structural constituent of ribosome"/>
    <property type="evidence" value="ECO:0007669"/>
    <property type="project" value="InterPro"/>
</dbReference>
<dbReference type="PANTHER" id="PTHR21349:SF0">
    <property type="entry name" value="LARGE RIBOSOMAL SUBUNIT PROTEIN BL21M"/>
    <property type="match status" value="1"/>
</dbReference>
<proteinExistence type="inferred from homology"/>
<evidence type="ECO:0000313" key="7">
    <source>
        <dbReference type="Proteomes" id="UP000229615"/>
    </source>
</evidence>
<evidence type="ECO:0000256" key="5">
    <source>
        <dbReference type="RuleBase" id="RU000562"/>
    </source>
</evidence>
<dbReference type="GO" id="GO:0019843">
    <property type="term" value="F:rRNA binding"/>
    <property type="evidence" value="ECO:0007669"/>
    <property type="project" value="UniProtKB-UniRule"/>
</dbReference>
<dbReference type="EMBL" id="PFBB01000023">
    <property type="protein sequence ID" value="PIR88435.1"/>
    <property type="molecule type" value="Genomic_DNA"/>
</dbReference>
<dbReference type="SUPFAM" id="SSF141091">
    <property type="entry name" value="L21p-like"/>
    <property type="match status" value="1"/>
</dbReference>
<keyword evidence="4 5" id="KW-0699">rRNA-binding</keyword>
<keyword evidence="3 4" id="KW-0687">Ribonucleoprotein</keyword>
<dbReference type="GO" id="GO:0005737">
    <property type="term" value="C:cytoplasm"/>
    <property type="evidence" value="ECO:0007669"/>
    <property type="project" value="UniProtKB-ARBA"/>
</dbReference>
<comment type="caution">
    <text evidence="6">The sequence shown here is derived from an EMBL/GenBank/DDBJ whole genome shotgun (WGS) entry which is preliminary data.</text>
</comment>
<gene>
    <name evidence="4 6" type="primary">rplU</name>
    <name evidence="6" type="ORF">COU09_02055</name>
</gene>
<dbReference type="GO" id="GO:0005840">
    <property type="term" value="C:ribosome"/>
    <property type="evidence" value="ECO:0007669"/>
    <property type="project" value="UniProtKB-KW"/>
</dbReference>
<dbReference type="AlphaFoldDB" id="A0A2H0URM6"/>
<reference evidence="7" key="1">
    <citation type="submission" date="2017-09" db="EMBL/GenBank/DDBJ databases">
        <title>Depth-based differentiation of microbial function through sediment-hosted aquifers and enrichment of novel symbionts in the deep terrestrial subsurface.</title>
        <authorList>
            <person name="Probst A.J."/>
            <person name="Ladd B."/>
            <person name="Jarett J.K."/>
            <person name="Geller-Mcgrath D.E."/>
            <person name="Sieber C.M.K."/>
            <person name="Emerson J.B."/>
            <person name="Anantharaman K."/>
            <person name="Thomas B.C."/>
            <person name="Malmstrom R."/>
            <person name="Stieglmeier M."/>
            <person name="Klingl A."/>
            <person name="Woyke T."/>
            <person name="Ryan C.M."/>
            <person name="Banfield J.F."/>
        </authorList>
    </citation>
    <scope>NUCLEOTIDE SEQUENCE [LARGE SCALE GENOMIC DNA]</scope>
</reference>
<comment type="function">
    <text evidence="4 5">This protein binds to 23S rRNA in the presence of protein L20.</text>
</comment>
<comment type="subunit">
    <text evidence="4">Part of the 50S ribosomal subunit. Contacts protein L20.</text>
</comment>
<keyword evidence="4 5" id="KW-0694">RNA-binding</keyword>
<dbReference type="InterPro" id="IPR001787">
    <property type="entry name" value="Ribosomal_bL21"/>
</dbReference>
<evidence type="ECO:0000256" key="2">
    <source>
        <dbReference type="ARBA" id="ARBA00022980"/>
    </source>
</evidence>
<dbReference type="GO" id="GO:0006412">
    <property type="term" value="P:translation"/>
    <property type="evidence" value="ECO:0007669"/>
    <property type="project" value="UniProtKB-UniRule"/>
</dbReference>
<dbReference type="Pfam" id="PF00829">
    <property type="entry name" value="Ribosomal_L21p"/>
    <property type="match status" value="1"/>
</dbReference>
<accession>A0A2H0URM6</accession>
<dbReference type="NCBIfam" id="TIGR00061">
    <property type="entry name" value="L21"/>
    <property type="match status" value="1"/>
</dbReference>
<dbReference type="PANTHER" id="PTHR21349">
    <property type="entry name" value="50S RIBOSOMAL PROTEIN L21"/>
    <property type="match status" value="1"/>
</dbReference>
<organism evidence="6 7">
    <name type="scientific">Candidatus Harrisonbacteria bacterium CG10_big_fil_rev_8_21_14_0_10_44_23</name>
    <dbReference type="NCBI Taxonomy" id="1974585"/>
    <lineage>
        <taxon>Bacteria</taxon>
        <taxon>Candidatus Harrisoniibacteriota</taxon>
    </lineage>
</organism>
<evidence type="ECO:0000256" key="4">
    <source>
        <dbReference type="HAMAP-Rule" id="MF_01363"/>
    </source>
</evidence>
<dbReference type="Proteomes" id="UP000229615">
    <property type="component" value="Unassembled WGS sequence"/>
</dbReference>
<sequence length="103" mass="11417">MAFAIIETGGKQYRVSPGDKIKVEKLDAEEGKGVVFDKVLLAVDGDNVEIGTPMVSGVKVEGKVLEQGRGEKKIVFKYKAKTRQRTKRGHRQPYTQVEITAIK</sequence>
<evidence type="ECO:0000313" key="6">
    <source>
        <dbReference type="EMBL" id="PIR88435.1"/>
    </source>
</evidence>
<evidence type="ECO:0000256" key="1">
    <source>
        <dbReference type="ARBA" id="ARBA00008563"/>
    </source>
</evidence>
<name>A0A2H0URM6_9BACT</name>
<dbReference type="GO" id="GO:1990904">
    <property type="term" value="C:ribonucleoprotein complex"/>
    <property type="evidence" value="ECO:0007669"/>
    <property type="project" value="UniProtKB-KW"/>
</dbReference>
<protein>
    <recommendedName>
        <fullName evidence="4">Large ribosomal subunit protein bL21</fullName>
    </recommendedName>
</protein>
<keyword evidence="2 4" id="KW-0689">Ribosomal protein</keyword>
<evidence type="ECO:0000256" key="3">
    <source>
        <dbReference type="ARBA" id="ARBA00023274"/>
    </source>
</evidence>
<dbReference type="InterPro" id="IPR028909">
    <property type="entry name" value="bL21-like"/>
</dbReference>